<dbReference type="Proteomes" id="UP001732700">
    <property type="component" value="Chromosome 2D"/>
</dbReference>
<protein>
    <submittedName>
        <fullName evidence="1">Uncharacterized protein</fullName>
    </submittedName>
</protein>
<name>A0ACD5V0G2_AVESA</name>
<sequence>MPLSLPPVSRDRISGLTDDILGDVLSFLPTKEAGRAAALSRRWRHVFCKVNTVSFEERVGVRASDWTTFYYEAREKKSCSSMLLDDVWSALLCRRRCAGAHELLRGLRVVFDRCHMWDRCHVDQWLSYVLRYSSQELHLDLRFRLGRICKHDNDGDHYDGLRRRDGWYELPAKLFSCTAIRSLSLGYCGLNLPAGIVLPFLETLRLTGVKLGNSESSIERLIASCPRLVDLTLEASNLVRLSVVDRRLRLLALRCCHDMRTVDIDASELRSLDYRGTVPTESVLSLHGIPEVIQSCTVDFCKVLPEEAEHHRIKMFLEKISDAKRLHLHHQCLPGRSFEGFPTFHNLTRLALQGPLQSPDIIRGILERTPNLEILSFFIELSVVLEGLTVPEESSFSVPCLRNRVREINMVHYEGDTLQRTMAWLLLRNALVLERMCVVLSKGPFELQDALTRETESWMVKQHHQIAGGSTGKAVGEEKGRDEANQLSDRDVGASPVGGKCKKCYSL</sequence>
<keyword evidence="2" id="KW-1185">Reference proteome</keyword>
<evidence type="ECO:0000313" key="1">
    <source>
        <dbReference type="EnsemblPlants" id="AVESA.00010b.r2.2DG0358400.1.CDS"/>
    </source>
</evidence>
<evidence type="ECO:0000313" key="2">
    <source>
        <dbReference type="Proteomes" id="UP001732700"/>
    </source>
</evidence>
<reference evidence="1" key="1">
    <citation type="submission" date="2021-05" db="EMBL/GenBank/DDBJ databases">
        <authorList>
            <person name="Scholz U."/>
            <person name="Mascher M."/>
            <person name="Fiebig A."/>
        </authorList>
    </citation>
    <scope>NUCLEOTIDE SEQUENCE [LARGE SCALE GENOMIC DNA]</scope>
</reference>
<organism evidence="1 2">
    <name type="scientific">Avena sativa</name>
    <name type="common">Oat</name>
    <dbReference type="NCBI Taxonomy" id="4498"/>
    <lineage>
        <taxon>Eukaryota</taxon>
        <taxon>Viridiplantae</taxon>
        <taxon>Streptophyta</taxon>
        <taxon>Embryophyta</taxon>
        <taxon>Tracheophyta</taxon>
        <taxon>Spermatophyta</taxon>
        <taxon>Magnoliopsida</taxon>
        <taxon>Liliopsida</taxon>
        <taxon>Poales</taxon>
        <taxon>Poaceae</taxon>
        <taxon>BOP clade</taxon>
        <taxon>Pooideae</taxon>
        <taxon>Poodae</taxon>
        <taxon>Poeae</taxon>
        <taxon>Poeae Chloroplast Group 1 (Aveneae type)</taxon>
        <taxon>Aveninae</taxon>
        <taxon>Avena</taxon>
    </lineage>
</organism>
<accession>A0ACD5V0G2</accession>
<proteinExistence type="predicted"/>
<reference evidence="1" key="2">
    <citation type="submission" date="2025-09" db="UniProtKB">
        <authorList>
            <consortium name="EnsemblPlants"/>
        </authorList>
    </citation>
    <scope>IDENTIFICATION</scope>
</reference>
<dbReference type="EnsemblPlants" id="AVESA.00010b.r2.2DG0358400.1">
    <property type="protein sequence ID" value="AVESA.00010b.r2.2DG0358400.1.CDS"/>
    <property type="gene ID" value="AVESA.00010b.r2.2DG0358400"/>
</dbReference>